<sequence length="269" mass="29079">MTDTRRGESLIAETMTLDLPIANAGLTGKPTGRRRVIESRIIEIATGNEMAADVGPPSTSMSVQNHPDQGIGLRTGKMMNVIPKKPLNDAIAIETTERGDLEGIRSTSLAVRMPDPIQENRMDVLEKRGKPADRVHPDRLRTRDEFAEPDDPAPVTEQPLPSMTTSNDIPLGSKRVFGRPAVTEPSDVRSTSLSVASTLAKRNEPTGDEADSTSEPGESYDKQAAHATRKNREIGWGEATATAEEAKEISWGAWKPSTSSALPFVSAGW</sequence>
<accession>A0A8H3TM74</accession>
<protein>
    <submittedName>
        <fullName evidence="2">Uncharacterized protein</fullName>
    </submittedName>
</protein>
<evidence type="ECO:0000256" key="1">
    <source>
        <dbReference type="SAM" id="MobiDB-lite"/>
    </source>
</evidence>
<proteinExistence type="predicted"/>
<keyword evidence="3" id="KW-1185">Reference proteome</keyword>
<feature type="compositionally biased region" description="Polar residues" evidence="1">
    <location>
        <begin position="159"/>
        <end position="168"/>
    </location>
</feature>
<reference evidence="2" key="1">
    <citation type="submission" date="2020-07" db="EMBL/GenBank/DDBJ databases">
        <title>Draft Genome Sequence of a Deep-Sea Yeast, Naganishia (Cryptococcus) liquefaciens strain N6.</title>
        <authorList>
            <person name="Han Y.W."/>
            <person name="Kajitani R."/>
            <person name="Morimoto H."/>
            <person name="Parhat M."/>
            <person name="Tsubouchi H."/>
            <person name="Bakenova O."/>
            <person name="Ogata M."/>
            <person name="Argunhan B."/>
            <person name="Aoki R."/>
            <person name="Kajiwara S."/>
            <person name="Itoh T."/>
            <person name="Iwasaki H."/>
        </authorList>
    </citation>
    <scope>NUCLEOTIDE SEQUENCE</scope>
    <source>
        <strain evidence="2">N6</strain>
    </source>
</reference>
<dbReference type="EMBL" id="BLZA01000002">
    <property type="protein sequence ID" value="GHJ83645.1"/>
    <property type="molecule type" value="Genomic_DNA"/>
</dbReference>
<gene>
    <name evidence="2" type="ORF">NliqN6_0047</name>
</gene>
<feature type="region of interest" description="Disordered" evidence="1">
    <location>
        <begin position="125"/>
        <end position="269"/>
    </location>
</feature>
<feature type="compositionally biased region" description="Polar residues" evidence="1">
    <location>
        <begin position="188"/>
        <end position="197"/>
    </location>
</feature>
<name>A0A8H3TM74_9TREE</name>
<evidence type="ECO:0000313" key="2">
    <source>
        <dbReference type="EMBL" id="GHJ83645.1"/>
    </source>
</evidence>
<dbReference type="AlphaFoldDB" id="A0A8H3TM74"/>
<dbReference type="Proteomes" id="UP000620104">
    <property type="component" value="Unassembled WGS sequence"/>
</dbReference>
<evidence type="ECO:0000313" key="3">
    <source>
        <dbReference type="Proteomes" id="UP000620104"/>
    </source>
</evidence>
<feature type="compositionally biased region" description="Basic and acidic residues" evidence="1">
    <location>
        <begin position="125"/>
        <end position="146"/>
    </location>
</feature>
<feature type="compositionally biased region" description="Basic and acidic residues" evidence="1">
    <location>
        <begin position="219"/>
        <end position="235"/>
    </location>
</feature>
<comment type="caution">
    <text evidence="2">The sequence shown here is derived from an EMBL/GenBank/DDBJ whole genome shotgun (WGS) entry which is preliminary data.</text>
</comment>
<organism evidence="2 3">
    <name type="scientific">Naganishia liquefaciens</name>
    <dbReference type="NCBI Taxonomy" id="104408"/>
    <lineage>
        <taxon>Eukaryota</taxon>
        <taxon>Fungi</taxon>
        <taxon>Dikarya</taxon>
        <taxon>Basidiomycota</taxon>
        <taxon>Agaricomycotina</taxon>
        <taxon>Tremellomycetes</taxon>
        <taxon>Filobasidiales</taxon>
        <taxon>Filobasidiaceae</taxon>
        <taxon>Naganishia</taxon>
    </lineage>
</organism>